<sequence length="214" mass="25527">MCWNAEISLNTFLFSICVLVLIIYNNTYTKYKIKELDNVWMYIFISSFVIMQLVEFFIWKNIDDKFYNNVFSIIAVVILVMQPAASIMLLSNIELRNILLISYLLLAIPYSIYKLSIQRVHSVVGESGHLQWNFFNTTPIIWIVWLFFFLFSFIYQKHWFGIIFGIVSLIIFFINYKNDHTMWSMWCWAVNSCFIYYAAYLLVFLPFIEKGSIC</sequence>
<accession>A0A6C0JXX3</accession>
<protein>
    <submittedName>
        <fullName evidence="2">Uncharacterized protein</fullName>
    </submittedName>
</protein>
<keyword evidence="1" id="KW-0472">Membrane</keyword>
<dbReference type="AlphaFoldDB" id="A0A6C0JXX3"/>
<proteinExistence type="predicted"/>
<feature type="transmembrane region" description="Helical" evidence="1">
    <location>
        <begin position="39"/>
        <end position="59"/>
    </location>
</feature>
<feature type="transmembrane region" description="Helical" evidence="1">
    <location>
        <begin position="134"/>
        <end position="153"/>
    </location>
</feature>
<evidence type="ECO:0000313" key="2">
    <source>
        <dbReference type="EMBL" id="QHU10349.1"/>
    </source>
</evidence>
<feature type="transmembrane region" description="Helical" evidence="1">
    <location>
        <begin position="188"/>
        <end position="208"/>
    </location>
</feature>
<feature type="transmembrane region" description="Helical" evidence="1">
    <location>
        <begin position="66"/>
        <end position="89"/>
    </location>
</feature>
<organism evidence="2">
    <name type="scientific">viral metagenome</name>
    <dbReference type="NCBI Taxonomy" id="1070528"/>
    <lineage>
        <taxon>unclassified sequences</taxon>
        <taxon>metagenomes</taxon>
        <taxon>organismal metagenomes</taxon>
    </lineage>
</organism>
<name>A0A6C0JXX3_9ZZZZ</name>
<feature type="transmembrane region" description="Helical" evidence="1">
    <location>
        <begin position="159"/>
        <end position="176"/>
    </location>
</feature>
<feature type="transmembrane region" description="Helical" evidence="1">
    <location>
        <begin position="95"/>
        <end position="113"/>
    </location>
</feature>
<reference evidence="2" key="1">
    <citation type="journal article" date="2020" name="Nature">
        <title>Giant virus diversity and host interactions through global metagenomics.</title>
        <authorList>
            <person name="Schulz F."/>
            <person name="Roux S."/>
            <person name="Paez-Espino D."/>
            <person name="Jungbluth S."/>
            <person name="Walsh D.A."/>
            <person name="Denef V.J."/>
            <person name="McMahon K.D."/>
            <person name="Konstantinidis K.T."/>
            <person name="Eloe-Fadrosh E.A."/>
            <person name="Kyrpides N.C."/>
            <person name="Woyke T."/>
        </authorList>
    </citation>
    <scope>NUCLEOTIDE SEQUENCE</scope>
    <source>
        <strain evidence="2">GVMAG-S-1101164-67</strain>
    </source>
</reference>
<keyword evidence="1" id="KW-1133">Transmembrane helix</keyword>
<feature type="transmembrane region" description="Helical" evidence="1">
    <location>
        <begin position="7"/>
        <end position="27"/>
    </location>
</feature>
<evidence type="ECO:0000256" key="1">
    <source>
        <dbReference type="SAM" id="Phobius"/>
    </source>
</evidence>
<keyword evidence="1" id="KW-0812">Transmembrane</keyword>
<dbReference type="EMBL" id="MN740754">
    <property type="protein sequence ID" value="QHU10349.1"/>
    <property type="molecule type" value="Genomic_DNA"/>
</dbReference>